<feature type="region of interest" description="Disordered" evidence="1">
    <location>
        <begin position="43"/>
        <end position="64"/>
    </location>
</feature>
<proteinExistence type="predicted"/>
<feature type="compositionally biased region" description="Basic and acidic residues" evidence="1">
    <location>
        <begin position="47"/>
        <end position="64"/>
    </location>
</feature>
<gene>
    <name evidence="2" type="ORF">HNQ59_001421</name>
</gene>
<keyword evidence="2" id="KW-0449">Lipoprotein</keyword>
<dbReference type="Proteomes" id="UP000575898">
    <property type="component" value="Unassembled WGS sequence"/>
</dbReference>
<evidence type="ECO:0000256" key="1">
    <source>
        <dbReference type="SAM" id="MobiDB-lite"/>
    </source>
</evidence>
<reference evidence="2 3" key="1">
    <citation type="submission" date="2020-08" db="EMBL/GenBank/DDBJ databases">
        <title>Genomic Encyclopedia of Type Strains, Phase IV (KMG-IV): sequencing the most valuable type-strain genomes for metagenomic binning, comparative biology and taxonomic classification.</title>
        <authorList>
            <person name="Goeker M."/>
        </authorList>
    </citation>
    <scope>NUCLEOTIDE SEQUENCE [LARGE SCALE GENOMIC DNA]</scope>
    <source>
        <strain evidence="2 3">DSM 27165</strain>
    </source>
</reference>
<name>A0A840MNQ5_9PROT</name>
<dbReference type="AlphaFoldDB" id="A0A840MNQ5"/>
<evidence type="ECO:0000313" key="2">
    <source>
        <dbReference type="EMBL" id="MBB5018136.1"/>
    </source>
</evidence>
<evidence type="ECO:0000313" key="3">
    <source>
        <dbReference type="Proteomes" id="UP000575898"/>
    </source>
</evidence>
<dbReference type="RefSeq" id="WP_184036972.1">
    <property type="nucleotide sequence ID" value="NZ_JACHHY010000007.1"/>
</dbReference>
<accession>A0A840MNQ5</accession>
<dbReference type="EMBL" id="JACHHY010000007">
    <property type="protein sequence ID" value="MBB5018136.1"/>
    <property type="molecule type" value="Genomic_DNA"/>
</dbReference>
<protein>
    <submittedName>
        <fullName evidence="2">Major membrane immunogen (Membrane-anchored lipoprotein)</fullName>
    </submittedName>
</protein>
<keyword evidence="3" id="KW-1185">Reference proteome</keyword>
<dbReference type="PROSITE" id="PS51257">
    <property type="entry name" value="PROKAR_LIPOPROTEIN"/>
    <property type="match status" value="1"/>
</dbReference>
<comment type="caution">
    <text evidence="2">The sequence shown here is derived from an EMBL/GenBank/DDBJ whole genome shotgun (WGS) entry which is preliminary data.</text>
</comment>
<organism evidence="2 3">
    <name type="scientific">Chitinivorax tropicus</name>
    <dbReference type="NCBI Taxonomy" id="714531"/>
    <lineage>
        <taxon>Bacteria</taxon>
        <taxon>Pseudomonadati</taxon>
        <taxon>Pseudomonadota</taxon>
        <taxon>Betaproteobacteria</taxon>
        <taxon>Chitinivorax</taxon>
    </lineage>
</organism>
<sequence>MRIYSIIILAVLLSACGKRDEPPVAIYQHEREQLDKAKAIEQTFQKADQDQRKAIDEASGAEKP</sequence>